<reference evidence="11" key="2">
    <citation type="submission" date="2023-04" db="EMBL/GenBank/DDBJ databases">
        <authorList>
            <person name="Bu L."/>
            <person name="Lu L."/>
            <person name="Laidemitt M.R."/>
            <person name="Zhang S.M."/>
            <person name="Mutuku M."/>
            <person name="Mkoji G."/>
            <person name="Steinauer M."/>
            <person name="Loker E.S."/>
        </authorList>
    </citation>
    <scope>NUCLEOTIDE SEQUENCE</scope>
    <source>
        <strain evidence="11">KasaAsao</strain>
        <tissue evidence="11">Whole Snail</tissue>
    </source>
</reference>
<dbReference type="Proteomes" id="UP001233172">
    <property type="component" value="Unassembled WGS sequence"/>
</dbReference>
<dbReference type="AlphaFoldDB" id="A0AAD8FIV5"/>
<feature type="domain" description="Centrosomal CEP44" evidence="10">
    <location>
        <begin position="5"/>
        <end position="126"/>
    </location>
</feature>
<comment type="function">
    <text evidence="8">Centriole-enriched microtubule-binding protein involved in centriole biogenesis. In collaboration with CEP295 and POC1B, is required for the centriole-to-centrosome conversion by ensuring the formation of bona fide centriole wall. Functions as a linker component that maintains centrosome cohesion. Associates with CROCC and regulates its stability and localization to the centrosome.</text>
</comment>
<evidence type="ECO:0000256" key="2">
    <source>
        <dbReference type="ARBA" id="ARBA00004214"/>
    </source>
</evidence>
<evidence type="ECO:0000313" key="12">
    <source>
        <dbReference type="Proteomes" id="UP001233172"/>
    </source>
</evidence>
<protein>
    <recommendedName>
        <fullName evidence="4">Centrosomal protein of 44 kDa</fullName>
    </recommendedName>
</protein>
<proteinExistence type="predicted"/>
<dbReference type="Pfam" id="PF15007">
    <property type="entry name" value="CEP44"/>
    <property type="match status" value="1"/>
</dbReference>
<evidence type="ECO:0000256" key="4">
    <source>
        <dbReference type="ARBA" id="ARBA00014053"/>
    </source>
</evidence>
<dbReference type="GO" id="GO:0007099">
    <property type="term" value="P:centriole replication"/>
    <property type="evidence" value="ECO:0007669"/>
    <property type="project" value="TreeGrafter"/>
</dbReference>
<organism evidence="11 12">
    <name type="scientific">Biomphalaria pfeifferi</name>
    <name type="common">Bloodfluke planorb</name>
    <name type="synonym">Freshwater snail</name>
    <dbReference type="NCBI Taxonomy" id="112525"/>
    <lineage>
        <taxon>Eukaryota</taxon>
        <taxon>Metazoa</taxon>
        <taxon>Spiralia</taxon>
        <taxon>Lophotrochozoa</taxon>
        <taxon>Mollusca</taxon>
        <taxon>Gastropoda</taxon>
        <taxon>Heterobranchia</taxon>
        <taxon>Euthyneura</taxon>
        <taxon>Panpulmonata</taxon>
        <taxon>Hygrophila</taxon>
        <taxon>Lymnaeoidea</taxon>
        <taxon>Planorbidae</taxon>
        <taxon>Biomphalaria</taxon>
    </lineage>
</organism>
<dbReference type="GO" id="GO:0000922">
    <property type="term" value="C:spindle pole"/>
    <property type="evidence" value="ECO:0007669"/>
    <property type="project" value="UniProtKB-SubCell"/>
</dbReference>
<name>A0AAD8FIV5_BIOPF</name>
<dbReference type="PANTHER" id="PTHR31477:SF1">
    <property type="entry name" value="CENTROSOMAL PROTEIN OF 44 KDA"/>
    <property type="match status" value="1"/>
</dbReference>
<evidence type="ECO:0000256" key="9">
    <source>
        <dbReference type="SAM" id="MobiDB-lite"/>
    </source>
</evidence>
<dbReference type="InterPro" id="IPR033603">
    <property type="entry name" value="CEP44"/>
</dbReference>
<feature type="compositionally biased region" description="Basic and acidic residues" evidence="9">
    <location>
        <begin position="372"/>
        <end position="384"/>
    </location>
</feature>
<feature type="region of interest" description="Disordered" evidence="9">
    <location>
        <begin position="335"/>
        <end position="397"/>
    </location>
</feature>
<evidence type="ECO:0000259" key="10">
    <source>
        <dbReference type="Pfam" id="PF15007"/>
    </source>
</evidence>
<evidence type="ECO:0000313" key="11">
    <source>
        <dbReference type="EMBL" id="KAK0064774.1"/>
    </source>
</evidence>
<feature type="compositionally biased region" description="Basic and acidic residues" evidence="9">
    <location>
        <begin position="335"/>
        <end position="346"/>
    </location>
</feature>
<dbReference type="EMBL" id="JASAOG010000016">
    <property type="protein sequence ID" value="KAK0064774.1"/>
    <property type="molecule type" value="Genomic_DNA"/>
</dbReference>
<feature type="compositionally biased region" description="Acidic residues" evidence="9">
    <location>
        <begin position="385"/>
        <end position="396"/>
    </location>
</feature>
<keyword evidence="6" id="KW-0175">Coiled coil</keyword>
<keyword evidence="5" id="KW-0963">Cytoplasm</keyword>
<comment type="subcellular location">
    <subcellularLocation>
        <location evidence="1">Cytoplasm</location>
        <location evidence="1">Cytoskeleton</location>
        <location evidence="1">Microtubule organizing center</location>
        <location evidence="1">Centrosome</location>
        <location evidence="1">Centriole</location>
    </subcellularLocation>
    <subcellularLocation>
        <location evidence="3">Cytoplasm</location>
        <location evidence="3">Cytoskeleton</location>
        <location evidence="3">Spindle pole</location>
    </subcellularLocation>
    <subcellularLocation>
        <location evidence="2">Midbody</location>
    </subcellularLocation>
</comment>
<dbReference type="GO" id="GO:0005813">
    <property type="term" value="C:centrosome"/>
    <property type="evidence" value="ECO:0007669"/>
    <property type="project" value="TreeGrafter"/>
</dbReference>
<evidence type="ECO:0000256" key="1">
    <source>
        <dbReference type="ARBA" id="ARBA00004114"/>
    </source>
</evidence>
<gene>
    <name evidence="11" type="ORF">Bpfe_005863</name>
</gene>
<keyword evidence="12" id="KW-1185">Reference proteome</keyword>
<dbReference type="GO" id="GO:0010457">
    <property type="term" value="P:centriole-centriole cohesion"/>
    <property type="evidence" value="ECO:0007669"/>
    <property type="project" value="TreeGrafter"/>
</dbReference>
<evidence type="ECO:0000256" key="7">
    <source>
        <dbReference type="ARBA" id="ARBA00023212"/>
    </source>
</evidence>
<evidence type="ECO:0000256" key="8">
    <source>
        <dbReference type="ARBA" id="ARBA00046235"/>
    </source>
</evidence>
<dbReference type="InterPro" id="IPR029157">
    <property type="entry name" value="CEP44_CC"/>
</dbReference>
<accession>A0AAD8FIV5</accession>
<dbReference type="GO" id="GO:0030496">
    <property type="term" value="C:midbody"/>
    <property type="evidence" value="ECO:0007669"/>
    <property type="project" value="UniProtKB-SubCell"/>
</dbReference>
<evidence type="ECO:0000256" key="6">
    <source>
        <dbReference type="ARBA" id="ARBA00023054"/>
    </source>
</evidence>
<dbReference type="PANTHER" id="PTHR31477">
    <property type="entry name" value="CENTROSOMAL PROTEIN OF 44 KDA"/>
    <property type="match status" value="1"/>
</dbReference>
<evidence type="ECO:0000256" key="3">
    <source>
        <dbReference type="ARBA" id="ARBA00004647"/>
    </source>
</evidence>
<reference evidence="11" key="1">
    <citation type="journal article" date="2023" name="PLoS Negl. Trop. Dis.">
        <title>A genome sequence for Biomphalaria pfeifferi, the major vector snail for the human-infecting parasite Schistosoma mansoni.</title>
        <authorList>
            <person name="Bu L."/>
            <person name="Lu L."/>
            <person name="Laidemitt M.R."/>
            <person name="Zhang S.M."/>
            <person name="Mutuku M."/>
            <person name="Mkoji G."/>
            <person name="Steinauer M."/>
            <person name="Loker E.S."/>
        </authorList>
    </citation>
    <scope>NUCLEOTIDE SEQUENCE</scope>
    <source>
        <strain evidence="11">KasaAsao</strain>
    </source>
</reference>
<dbReference type="GO" id="GO:0005814">
    <property type="term" value="C:centriole"/>
    <property type="evidence" value="ECO:0007669"/>
    <property type="project" value="UniProtKB-SubCell"/>
</dbReference>
<keyword evidence="7" id="KW-0206">Cytoskeleton</keyword>
<evidence type="ECO:0000256" key="5">
    <source>
        <dbReference type="ARBA" id="ARBA00022490"/>
    </source>
</evidence>
<sequence>MSTGDMKNNIKQLQHELKAAKYPLTIDVDGLLKGSPKTYLAIYHYLFTSYSTKLNKDIVNSNNELYGKSDMRFMEAVYKILRDMFEYKPQIHREQFFTDGYAERKMIMATDVLRQVQSRYKPLKSSAFKVAATKEEPISNQKVVQEPVETTRKIASKPQDFAGAVVLPVKTSGSFRIPKTVLKASHSPFIPSNVEAFTYPVKAAGEPIEQNQNGQGGNEKAFFTPGQSTNNITVSDRPERSIYLDVVPRVLQSMQPMVDRLTERLDQMDSLVQNFKQSQTRSTSINTENVSLVPCLDSSVTAQIIDLSFKLDTLMSRVILIENRLTLLEAKTNKEQPIKTSEEIVESRPPVYPTSRRTDTSKTSKQSNKFPPGKEKSSNDPEERNLEDESSNDIDTDVQVRVVRAEPEKNNFSDACSDHPHFYDELHDDSCTNLNNNPSSEVKAYSKKPGQLSDISNAALLETSSIQEPTSDTESSWYSTSQLDPALDTSTAQRVNRISQMLAETQKLFA</sequence>
<comment type="caution">
    <text evidence="11">The sequence shown here is derived from an EMBL/GenBank/DDBJ whole genome shotgun (WGS) entry which is preliminary data.</text>
</comment>